<dbReference type="PANTHER" id="PTHR23427:SF2">
    <property type="entry name" value="SURFEIT LOCUS PROTEIN 1"/>
    <property type="match status" value="1"/>
</dbReference>
<accession>A0A418XWA6</accession>
<keyword evidence="8" id="KW-1185">Reference proteome</keyword>
<evidence type="ECO:0000313" key="8">
    <source>
        <dbReference type="Proteomes" id="UP000283734"/>
    </source>
</evidence>
<keyword evidence="4 6" id="KW-1133">Transmembrane helix</keyword>
<dbReference type="InterPro" id="IPR002994">
    <property type="entry name" value="Surf1/Shy1"/>
</dbReference>
<organism evidence="7 8">
    <name type="scientific">Alcanivorax profundi</name>
    <dbReference type="NCBI Taxonomy" id="2338368"/>
    <lineage>
        <taxon>Bacteria</taxon>
        <taxon>Pseudomonadati</taxon>
        <taxon>Pseudomonadota</taxon>
        <taxon>Gammaproteobacteria</taxon>
        <taxon>Oceanospirillales</taxon>
        <taxon>Alcanivoracaceae</taxon>
        <taxon>Alcanivorax</taxon>
    </lineage>
</organism>
<evidence type="ECO:0000313" key="7">
    <source>
        <dbReference type="EMBL" id="RJG17110.1"/>
    </source>
</evidence>
<comment type="similarity">
    <text evidence="2 6">Belongs to the SURF1 family.</text>
</comment>
<feature type="transmembrane region" description="Helical" evidence="6">
    <location>
        <begin position="212"/>
        <end position="232"/>
    </location>
</feature>
<keyword evidence="5 6" id="KW-0472">Membrane</keyword>
<dbReference type="PANTHER" id="PTHR23427">
    <property type="entry name" value="SURFEIT LOCUS PROTEIN"/>
    <property type="match status" value="1"/>
</dbReference>
<evidence type="ECO:0000256" key="2">
    <source>
        <dbReference type="ARBA" id="ARBA00007165"/>
    </source>
</evidence>
<dbReference type="Pfam" id="PF02104">
    <property type="entry name" value="SURF1"/>
    <property type="match status" value="1"/>
</dbReference>
<gene>
    <name evidence="7" type="ORF">D4A39_10225</name>
</gene>
<evidence type="ECO:0000256" key="6">
    <source>
        <dbReference type="RuleBase" id="RU363076"/>
    </source>
</evidence>
<comment type="caution">
    <text evidence="6">Lacks conserved residue(s) required for the propagation of feature annotation.</text>
</comment>
<reference evidence="7 8" key="1">
    <citation type="submission" date="2018-09" db="EMBL/GenBank/DDBJ databases">
        <title>Alcanivorax profundi sp. nov., isolated from 1000 m-depth seawater of the Mariana Trench.</title>
        <authorList>
            <person name="Liu J."/>
        </authorList>
    </citation>
    <scope>NUCLEOTIDE SEQUENCE [LARGE SCALE GENOMIC DNA]</scope>
    <source>
        <strain evidence="7 8">MTEO17</strain>
    </source>
</reference>
<evidence type="ECO:0000256" key="3">
    <source>
        <dbReference type="ARBA" id="ARBA00022692"/>
    </source>
</evidence>
<evidence type="ECO:0000256" key="5">
    <source>
        <dbReference type="ARBA" id="ARBA00023136"/>
    </source>
</evidence>
<dbReference type="PROSITE" id="PS50895">
    <property type="entry name" value="SURF1"/>
    <property type="match status" value="1"/>
</dbReference>
<keyword evidence="3 6" id="KW-0812">Transmembrane</keyword>
<sequence>MTMARRRLLVFLFLLLTALAFVGFMALGVWQVKRLAWKEDLIARVDARVHAEAVEAPARKAWAEVSEEQHEYLHVQLSGQYRAQAVALVAAATQEGQGYWVMAPLQRNDGSWVYVNQGFVPQAEREAASKGAYTPAGPVTVKGLLRLSHPGGGVLRDNVPAENRWYSRDVDAMAAQQGLSPVAPYFVDAEAAGAGLPVGGLTVIQFRNNHRVYALTWFALALGMVLAAWLVLRDSRRKR</sequence>
<evidence type="ECO:0000256" key="4">
    <source>
        <dbReference type="ARBA" id="ARBA00022989"/>
    </source>
</evidence>
<dbReference type="AlphaFoldDB" id="A0A418XWA6"/>
<protein>
    <recommendedName>
        <fullName evidence="6">SURF1-like protein</fullName>
    </recommendedName>
</protein>
<dbReference type="Proteomes" id="UP000283734">
    <property type="component" value="Unassembled WGS sequence"/>
</dbReference>
<dbReference type="GO" id="GO:0005886">
    <property type="term" value="C:plasma membrane"/>
    <property type="evidence" value="ECO:0007669"/>
    <property type="project" value="UniProtKB-SubCell"/>
</dbReference>
<name>A0A418XWA6_9GAMM</name>
<dbReference type="InterPro" id="IPR045214">
    <property type="entry name" value="Surf1/Surf4"/>
</dbReference>
<dbReference type="EMBL" id="QYYA01000003">
    <property type="protein sequence ID" value="RJG17110.1"/>
    <property type="molecule type" value="Genomic_DNA"/>
</dbReference>
<evidence type="ECO:0000256" key="1">
    <source>
        <dbReference type="ARBA" id="ARBA00004370"/>
    </source>
</evidence>
<comment type="subcellular location">
    <subcellularLocation>
        <location evidence="6">Cell membrane</location>
        <topology evidence="6">Multi-pass membrane protein</topology>
    </subcellularLocation>
    <subcellularLocation>
        <location evidence="1">Membrane</location>
    </subcellularLocation>
</comment>
<comment type="caution">
    <text evidence="7">The sequence shown here is derived from an EMBL/GenBank/DDBJ whole genome shotgun (WGS) entry which is preliminary data.</text>
</comment>
<dbReference type="CDD" id="cd06662">
    <property type="entry name" value="SURF1"/>
    <property type="match status" value="1"/>
</dbReference>
<keyword evidence="6" id="KW-1003">Cell membrane</keyword>
<proteinExistence type="inferred from homology"/>
<dbReference type="OrthoDB" id="6079986at2"/>